<dbReference type="GO" id="GO:0003723">
    <property type="term" value="F:RNA binding"/>
    <property type="evidence" value="ECO:0007669"/>
    <property type="project" value="UniProtKB-UniRule"/>
</dbReference>
<dbReference type="STRING" id="1285928.SAMN04487894_108100"/>
<evidence type="ECO:0000313" key="8">
    <source>
        <dbReference type="EMBL" id="SDD34755.1"/>
    </source>
</evidence>
<evidence type="ECO:0000256" key="5">
    <source>
        <dbReference type="ARBA" id="ARBA00022884"/>
    </source>
</evidence>
<dbReference type="InterPro" id="IPR049560">
    <property type="entry name" value="MeTrfase_RsmB-F_NOP2_cat"/>
</dbReference>
<dbReference type="PANTHER" id="PTHR22807">
    <property type="entry name" value="NOP2 YEAST -RELATED NOL1/NOP2/FMU SUN DOMAIN-CONTAINING"/>
    <property type="match status" value="1"/>
</dbReference>
<dbReference type="Pfam" id="PF13636">
    <property type="entry name" value="Methyltranf_PUA"/>
    <property type="match status" value="1"/>
</dbReference>
<reference evidence="9" key="1">
    <citation type="submission" date="2016-10" db="EMBL/GenBank/DDBJ databases">
        <authorList>
            <person name="Varghese N."/>
            <person name="Submissions S."/>
        </authorList>
    </citation>
    <scope>NUCLEOTIDE SEQUENCE [LARGE SCALE GENOMIC DNA]</scope>
    <source>
        <strain evidence="9">DSM 25811 / CCM 8410 / LMG 26954 / E90</strain>
    </source>
</reference>
<feature type="binding site" evidence="6">
    <location>
        <position position="161"/>
    </location>
    <ligand>
        <name>S-adenosyl-L-methionine</name>
        <dbReference type="ChEBI" id="CHEBI:59789"/>
    </ligand>
</feature>
<evidence type="ECO:0000256" key="2">
    <source>
        <dbReference type="ARBA" id="ARBA00022603"/>
    </source>
</evidence>
<evidence type="ECO:0000256" key="4">
    <source>
        <dbReference type="ARBA" id="ARBA00022691"/>
    </source>
</evidence>
<feature type="domain" description="SAM-dependent MTase RsmB/NOP-type" evidence="7">
    <location>
        <begin position="1"/>
        <end position="295"/>
    </location>
</feature>
<feature type="binding site" evidence="6">
    <location>
        <position position="134"/>
    </location>
    <ligand>
        <name>S-adenosyl-L-methionine</name>
        <dbReference type="ChEBI" id="CHEBI:59789"/>
    </ligand>
</feature>
<keyword evidence="1" id="KW-0963">Cytoplasm</keyword>
<dbReference type="PANTHER" id="PTHR22807:SF30">
    <property type="entry name" value="28S RRNA (CYTOSINE(4447)-C(5))-METHYLTRANSFERASE-RELATED"/>
    <property type="match status" value="1"/>
</dbReference>
<feature type="binding site" evidence="6">
    <location>
        <begin position="110"/>
        <end position="116"/>
    </location>
    <ligand>
        <name>S-adenosyl-L-methionine</name>
        <dbReference type="ChEBI" id="CHEBI:59789"/>
    </ligand>
</feature>
<evidence type="ECO:0000256" key="1">
    <source>
        <dbReference type="ARBA" id="ARBA00022490"/>
    </source>
</evidence>
<dbReference type="InterPro" id="IPR029063">
    <property type="entry name" value="SAM-dependent_MTases_sf"/>
</dbReference>
<keyword evidence="2 6" id="KW-0489">Methyltransferase</keyword>
<organism evidence="8 9">
    <name type="scientific">Niabella drilacis (strain DSM 25811 / CCM 8410 / CCUG 62505 / LMG 26954 / E90)</name>
    <dbReference type="NCBI Taxonomy" id="1285928"/>
    <lineage>
        <taxon>Bacteria</taxon>
        <taxon>Pseudomonadati</taxon>
        <taxon>Bacteroidota</taxon>
        <taxon>Chitinophagia</taxon>
        <taxon>Chitinophagales</taxon>
        <taxon>Chitinophagaceae</taxon>
        <taxon>Niabella</taxon>
    </lineage>
</organism>
<feature type="active site" description="Nucleophile" evidence="6">
    <location>
        <position position="231"/>
    </location>
</feature>
<evidence type="ECO:0000256" key="3">
    <source>
        <dbReference type="ARBA" id="ARBA00022679"/>
    </source>
</evidence>
<keyword evidence="3 6" id="KW-0808">Transferase</keyword>
<dbReference type="InterPro" id="IPR027391">
    <property type="entry name" value="Nol1_Nop2_Fmu_2"/>
</dbReference>
<sequence length="454" mass="50592">MQLPPPFIHSLRDLPGFDEAAFVAVHQSDVQVTSVRINPRKIAAPAFQTGYEPVPWTDLGYYLASRPSFTFDPLFHAGCYYVQEASSMFLEQALRQTVDLTKPLKVLDLCAAPGGKTTHIQSLLSKDSLLVSNEVIRSRAAVLKDNIIKWGAPNIAVTNNDPADFAALPGFFDVVVVDAPCSGSGLFRRDETAITEWSEHSVALCSQRQQRILADILPALREGGLLVYSTCSYSKEEDEDILKWLGTEMELEGVALDPEPGWNVVTVKEGSDFGYRFWPHLLRGEGFFMSVFRKKGAAGRPEKYRMKQKPLSVKETGVLARWISTAERQFVIFGGRIYAWPDALCEALDLLAGKMKVVYSGVLVGELVRDKLIPDHALALSGLTPDTVARAALSREEAIRYLQRKELVLEATQKGWQLAVFAGHPLGWMNVLPNRVNNYYPRELRILKERAPGE</sequence>
<dbReference type="RefSeq" id="WP_090391007.1">
    <property type="nucleotide sequence ID" value="NZ_FMZO01000008.1"/>
</dbReference>
<dbReference type="GO" id="GO:0001510">
    <property type="term" value="P:RNA methylation"/>
    <property type="evidence" value="ECO:0007669"/>
    <property type="project" value="InterPro"/>
</dbReference>
<dbReference type="GO" id="GO:0008173">
    <property type="term" value="F:RNA methyltransferase activity"/>
    <property type="evidence" value="ECO:0007669"/>
    <property type="project" value="InterPro"/>
</dbReference>
<evidence type="ECO:0000313" key="9">
    <source>
        <dbReference type="Proteomes" id="UP000198757"/>
    </source>
</evidence>
<dbReference type="InterPro" id="IPR031341">
    <property type="entry name" value="Methyltr_RsmF_N"/>
</dbReference>
<dbReference type="InterPro" id="IPR001678">
    <property type="entry name" value="MeTrfase_RsmB-F_NOP2_dom"/>
</dbReference>
<comment type="similarity">
    <text evidence="6">Belongs to the class I-like SAM-binding methyltransferase superfamily. RsmB/NOP family.</text>
</comment>
<gene>
    <name evidence="8" type="ORF">SAMN04487894_108100</name>
</gene>
<dbReference type="Pfam" id="PF01189">
    <property type="entry name" value="Methyltr_RsmB-F"/>
    <property type="match status" value="1"/>
</dbReference>
<evidence type="ECO:0000259" key="7">
    <source>
        <dbReference type="PROSITE" id="PS51686"/>
    </source>
</evidence>
<keyword evidence="9" id="KW-1185">Reference proteome</keyword>
<dbReference type="Gene3D" id="2.30.130.60">
    <property type="match status" value="1"/>
</dbReference>
<keyword evidence="5 6" id="KW-0694">RNA-binding</keyword>
<proteinExistence type="inferred from homology"/>
<dbReference type="InterPro" id="IPR023267">
    <property type="entry name" value="RCMT"/>
</dbReference>
<dbReference type="SUPFAM" id="SSF53335">
    <property type="entry name" value="S-adenosyl-L-methionine-dependent methyltransferases"/>
    <property type="match status" value="1"/>
</dbReference>
<accession>A0A1G6U2H9</accession>
<dbReference type="Gene3D" id="3.30.70.1170">
    <property type="entry name" value="Sun protein, domain 3"/>
    <property type="match status" value="1"/>
</dbReference>
<dbReference type="CDD" id="cd02440">
    <property type="entry name" value="AdoMet_MTases"/>
    <property type="match status" value="1"/>
</dbReference>
<dbReference type="Pfam" id="PF17125">
    <property type="entry name" value="Methyltr_RsmF_N"/>
    <property type="match status" value="1"/>
</dbReference>
<dbReference type="Gene3D" id="3.40.50.150">
    <property type="entry name" value="Vaccinia Virus protein VP39"/>
    <property type="match status" value="1"/>
</dbReference>
<evidence type="ECO:0000256" key="6">
    <source>
        <dbReference type="PROSITE-ProRule" id="PRU01023"/>
    </source>
</evidence>
<dbReference type="PROSITE" id="PS51686">
    <property type="entry name" value="SAM_MT_RSMB_NOP"/>
    <property type="match status" value="1"/>
</dbReference>
<feature type="binding site" evidence="6">
    <location>
        <position position="178"/>
    </location>
    <ligand>
        <name>S-adenosyl-L-methionine</name>
        <dbReference type="ChEBI" id="CHEBI:59789"/>
    </ligand>
</feature>
<dbReference type="AlphaFoldDB" id="A0A1G6U2H9"/>
<protein>
    <submittedName>
        <fullName evidence="8">16S rRNA C967 or C1407 C5-methylase, RsmB/RsmF family</fullName>
    </submittedName>
</protein>
<dbReference type="EMBL" id="FMZO01000008">
    <property type="protein sequence ID" value="SDD34755.1"/>
    <property type="molecule type" value="Genomic_DNA"/>
</dbReference>
<keyword evidence="4 6" id="KW-0949">S-adenosyl-L-methionine</keyword>
<name>A0A1G6U2H9_NIADE</name>
<dbReference type="Proteomes" id="UP000198757">
    <property type="component" value="Unassembled WGS sequence"/>
</dbReference>
<dbReference type="PRINTS" id="PR02008">
    <property type="entry name" value="RCMTFAMILY"/>
</dbReference>
<dbReference type="OrthoDB" id="9810297at2"/>